<protein>
    <submittedName>
        <fullName evidence="1">Uncharacterized protein</fullName>
    </submittedName>
</protein>
<comment type="caution">
    <text evidence="1">The sequence shown here is derived from an EMBL/GenBank/DDBJ whole genome shotgun (WGS) entry which is preliminary data.</text>
</comment>
<proteinExistence type="predicted"/>
<accession>A0ABV1WWU3</accession>
<dbReference type="Proteomes" id="UP001474181">
    <property type="component" value="Unassembled WGS sequence"/>
</dbReference>
<reference evidence="1 2" key="1">
    <citation type="submission" date="2024-06" db="EMBL/GenBank/DDBJ databases">
        <title>The Natural Products Discovery Center: Release of the First 8490 Sequenced Strains for Exploring Actinobacteria Biosynthetic Diversity.</title>
        <authorList>
            <person name="Kalkreuter E."/>
            <person name="Kautsar S.A."/>
            <person name="Yang D."/>
            <person name="Bader C.D."/>
            <person name="Teijaro C.N."/>
            <person name="Fluegel L."/>
            <person name="Davis C.M."/>
            <person name="Simpson J.R."/>
            <person name="Lauterbach L."/>
            <person name="Steele A.D."/>
            <person name="Gui C."/>
            <person name="Meng S."/>
            <person name="Li G."/>
            <person name="Viehrig K."/>
            <person name="Ye F."/>
            <person name="Su P."/>
            <person name="Kiefer A.F."/>
            <person name="Nichols A."/>
            <person name="Cepeda A.J."/>
            <person name="Yan W."/>
            <person name="Fan B."/>
            <person name="Jiang Y."/>
            <person name="Adhikari A."/>
            <person name="Zheng C.-J."/>
            <person name="Schuster L."/>
            <person name="Cowan T.M."/>
            <person name="Smanski M.J."/>
            <person name="Chevrette M.G."/>
            <person name="De Carvalho L.P.S."/>
            <person name="Shen B."/>
        </authorList>
    </citation>
    <scope>NUCLEOTIDE SEQUENCE [LARGE SCALE GENOMIC DNA]</scope>
    <source>
        <strain evidence="1 2">NPDC000234</strain>
    </source>
</reference>
<dbReference type="EMBL" id="JBEPEK010000106">
    <property type="protein sequence ID" value="MER7181192.1"/>
    <property type="molecule type" value="Genomic_DNA"/>
</dbReference>
<keyword evidence="2" id="KW-1185">Reference proteome</keyword>
<sequence length="274" mass="29266">MTAFRDRALLALSDPTALGALLSPTDASGEQRVRTMLAATYDLSAARVDTVSSARVRDVALQRPLFLTGRQDGAWSQLVPSYTRTEVSLTVPAPAEPVWTDLLAGIDVTVVAEVDPAGAEAVLSRGFDDFTSFDEFRARFAFFDLDAFLAEHDISTVEELRDAFDYVVTEVRLRTPAAFDPDDPANTHLLPVTLAAVIVDPFDLTAGLRATRLVREAARRLTGSAPAGIPTEVTEAYATAVVVPADGLPDGVAAADVERLYAAEGVVCLFVPVT</sequence>
<name>A0ABV1WWU3_9ACTN</name>
<dbReference type="RefSeq" id="WP_350781825.1">
    <property type="nucleotide sequence ID" value="NZ_JBEPEK010000106.1"/>
</dbReference>
<organism evidence="1 2">
    <name type="scientific">Streptomyces hyaluromycini</name>
    <dbReference type="NCBI Taxonomy" id="1377993"/>
    <lineage>
        <taxon>Bacteria</taxon>
        <taxon>Bacillati</taxon>
        <taxon>Actinomycetota</taxon>
        <taxon>Actinomycetes</taxon>
        <taxon>Kitasatosporales</taxon>
        <taxon>Streptomycetaceae</taxon>
        <taxon>Streptomyces</taxon>
    </lineage>
</organism>
<evidence type="ECO:0000313" key="2">
    <source>
        <dbReference type="Proteomes" id="UP001474181"/>
    </source>
</evidence>
<evidence type="ECO:0000313" key="1">
    <source>
        <dbReference type="EMBL" id="MER7181192.1"/>
    </source>
</evidence>
<gene>
    <name evidence="1" type="ORF">ABT404_17205</name>
</gene>